<dbReference type="FunCoup" id="E9GVI5">
    <property type="interactions" value="130"/>
</dbReference>
<dbReference type="STRING" id="6669.E9GVI5"/>
<accession>E9GVI5</accession>
<reference evidence="2 3" key="1">
    <citation type="journal article" date="2011" name="Science">
        <title>The ecoresponsive genome of Daphnia pulex.</title>
        <authorList>
            <person name="Colbourne J.K."/>
            <person name="Pfrender M.E."/>
            <person name="Gilbert D."/>
            <person name="Thomas W.K."/>
            <person name="Tucker A."/>
            <person name="Oakley T.H."/>
            <person name="Tokishita S."/>
            <person name="Aerts A."/>
            <person name="Arnold G.J."/>
            <person name="Basu M.K."/>
            <person name="Bauer D.J."/>
            <person name="Caceres C.E."/>
            <person name="Carmel L."/>
            <person name="Casola C."/>
            <person name="Choi J.H."/>
            <person name="Detter J.C."/>
            <person name="Dong Q."/>
            <person name="Dusheyko S."/>
            <person name="Eads B.D."/>
            <person name="Frohlich T."/>
            <person name="Geiler-Samerotte K.A."/>
            <person name="Gerlach D."/>
            <person name="Hatcher P."/>
            <person name="Jogdeo S."/>
            <person name="Krijgsveld J."/>
            <person name="Kriventseva E.V."/>
            <person name="Kultz D."/>
            <person name="Laforsch C."/>
            <person name="Lindquist E."/>
            <person name="Lopez J."/>
            <person name="Manak J.R."/>
            <person name="Muller J."/>
            <person name="Pangilinan J."/>
            <person name="Patwardhan R.P."/>
            <person name="Pitluck S."/>
            <person name="Pritham E.J."/>
            <person name="Rechtsteiner A."/>
            <person name="Rho M."/>
            <person name="Rogozin I.B."/>
            <person name="Sakarya O."/>
            <person name="Salamov A."/>
            <person name="Schaack S."/>
            <person name="Shapiro H."/>
            <person name="Shiga Y."/>
            <person name="Skalitzky C."/>
            <person name="Smith Z."/>
            <person name="Souvorov A."/>
            <person name="Sung W."/>
            <person name="Tang Z."/>
            <person name="Tsuchiya D."/>
            <person name="Tu H."/>
            <person name="Vos H."/>
            <person name="Wang M."/>
            <person name="Wolf Y.I."/>
            <person name="Yamagata H."/>
            <person name="Yamada T."/>
            <person name="Ye Y."/>
            <person name="Shaw J.R."/>
            <person name="Andrews J."/>
            <person name="Crease T.J."/>
            <person name="Tang H."/>
            <person name="Lucas S.M."/>
            <person name="Robertson H.M."/>
            <person name="Bork P."/>
            <person name="Koonin E.V."/>
            <person name="Zdobnov E.M."/>
            <person name="Grigoriev I.V."/>
            <person name="Lynch M."/>
            <person name="Boore J.L."/>
        </authorList>
    </citation>
    <scope>NUCLEOTIDE SEQUENCE [LARGE SCALE GENOMIC DNA]</scope>
</reference>
<dbReference type="Proteomes" id="UP000000305">
    <property type="component" value="Unassembled WGS sequence"/>
</dbReference>
<dbReference type="Gene3D" id="3.40.250.10">
    <property type="entry name" value="Rhodanese-like domain"/>
    <property type="match status" value="1"/>
</dbReference>
<dbReference type="eggNOG" id="KOG1530">
    <property type="taxonomic scope" value="Eukaryota"/>
</dbReference>
<dbReference type="KEGG" id="dpx:DAPPUDRAFT_92990"/>
<organism evidence="2 3">
    <name type="scientific">Daphnia pulex</name>
    <name type="common">Water flea</name>
    <dbReference type="NCBI Taxonomy" id="6669"/>
    <lineage>
        <taxon>Eukaryota</taxon>
        <taxon>Metazoa</taxon>
        <taxon>Ecdysozoa</taxon>
        <taxon>Arthropoda</taxon>
        <taxon>Crustacea</taxon>
        <taxon>Branchiopoda</taxon>
        <taxon>Diplostraca</taxon>
        <taxon>Cladocera</taxon>
        <taxon>Anomopoda</taxon>
        <taxon>Daphniidae</taxon>
        <taxon>Daphnia</taxon>
    </lineage>
</organism>
<evidence type="ECO:0000259" key="1">
    <source>
        <dbReference type="PROSITE" id="PS50206"/>
    </source>
</evidence>
<protein>
    <recommendedName>
        <fullName evidence="1">Rhodanese domain-containing protein</fullName>
    </recommendedName>
</protein>
<evidence type="ECO:0000313" key="2">
    <source>
        <dbReference type="EMBL" id="EFX76525.1"/>
    </source>
</evidence>
<keyword evidence="3" id="KW-1185">Reference proteome</keyword>
<dbReference type="PANTHER" id="PTHR44086:SF10">
    <property type="entry name" value="THIOSULFATE SULFURTRANSFERASE_RHODANESE-LIKE DOMAIN-CONTAINING PROTEIN 3"/>
    <property type="match status" value="1"/>
</dbReference>
<dbReference type="Pfam" id="PF00581">
    <property type="entry name" value="Rhodanese"/>
    <property type="match status" value="1"/>
</dbReference>
<dbReference type="InterPro" id="IPR001763">
    <property type="entry name" value="Rhodanese-like_dom"/>
</dbReference>
<dbReference type="EMBL" id="GL732568">
    <property type="protein sequence ID" value="EFX76525.1"/>
    <property type="molecule type" value="Genomic_DNA"/>
</dbReference>
<dbReference type="PhylomeDB" id="E9GVI5"/>
<dbReference type="OrthoDB" id="566238at2759"/>
<dbReference type="AlphaFoldDB" id="E9GVI5"/>
<dbReference type="OMA" id="FFCQMGR"/>
<dbReference type="InterPro" id="IPR036873">
    <property type="entry name" value="Rhodanese-like_dom_sf"/>
</dbReference>
<gene>
    <name evidence="2" type="ORF">DAPPUDRAFT_92990</name>
</gene>
<dbReference type="InParanoid" id="E9GVI5"/>
<name>E9GVI5_DAPPU</name>
<dbReference type="SUPFAM" id="SSF52821">
    <property type="entry name" value="Rhodanese/Cell cycle control phosphatase"/>
    <property type="match status" value="1"/>
</dbReference>
<evidence type="ECO:0000313" key="3">
    <source>
        <dbReference type="Proteomes" id="UP000000305"/>
    </source>
</evidence>
<dbReference type="PROSITE" id="PS50206">
    <property type="entry name" value="RHODANESE_3"/>
    <property type="match status" value="1"/>
</dbReference>
<feature type="domain" description="Rhodanese" evidence="1">
    <location>
        <begin position="19"/>
        <end position="122"/>
    </location>
</feature>
<dbReference type="HOGENOM" id="CLU_089574_0_2_1"/>
<dbReference type="PANTHER" id="PTHR44086">
    <property type="entry name" value="THIOSULFATE SULFURTRANSFERASE RDL2, MITOCHONDRIAL-RELATED"/>
    <property type="match status" value="1"/>
</dbReference>
<sequence>MGAAGVKEVNFEELRDGLNNASLVYLDVRNRDEIVNDGKVVGSVVVPLPELEEAFTKGDEAFLTKYGFSKPSKDATNIVVGCRSGRRAVSAIQTLEKIGYNSLMIYKGSFNDWVAKGGAITKGL</sequence>
<dbReference type="SMART" id="SM00450">
    <property type="entry name" value="RHOD"/>
    <property type="match status" value="1"/>
</dbReference>
<proteinExistence type="predicted"/>